<comment type="caution">
    <text evidence="2">The sequence shown here is derived from an EMBL/GenBank/DDBJ whole genome shotgun (WGS) entry which is preliminary data.</text>
</comment>
<proteinExistence type="predicted"/>
<accession>A0A2K3NMU1</accession>
<dbReference type="Pfam" id="PF22600">
    <property type="entry name" value="MTPAP-like_central"/>
    <property type="match status" value="1"/>
</dbReference>
<dbReference type="Gene3D" id="1.10.1410.10">
    <property type="match status" value="1"/>
</dbReference>
<dbReference type="AlphaFoldDB" id="A0A2K3NMU1"/>
<sequence length="236" mass="26732">MADHLKIAKKLESRKLAKINFNPTRIADLDTLLCDTYDRLSPKEVHYNSRRELIRIFNMMAEEIYGKSAFSPVVEEYGSFVMDIFNEGSDLDLSINFSDPVEMSRQNKIETLRRFGRKLRSIQKSGHVTALEVIVSAKVPIIKVTDTGTGIECDLSVENWDGIAKSHIIRAISAIDERFQKLCLLMKSWAKAHDINSSRDATLNSFSIISFVAFHLQTRNPPILPPFSALLKDVDS</sequence>
<gene>
    <name evidence="2" type="ORF">L195_g000765</name>
</gene>
<dbReference type="Gene3D" id="3.30.460.10">
    <property type="entry name" value="Beta Polymerase, domain 2"/>
    <property type="match status" value="1"/>
</dbReference>
<evidence type="ECO:0000313" key="3">
    <source>
        <dbReference type="Proteomes" id="UP000236291"/>
    </source>
</evidence>
<keyword evidence="2" id="KW-0808">Transferase</keyword>
<dbReference type="PANTHER" id="PTHR12271:SF134">
    <property type="entry name" value="NUCLEOTIDYLTRANSFERASE FAMILY PROTEIN"/>
    <property type="match status" value="1"/>
</dbReference>
<dbReference type="STRING" id="57577.A0A2K3NMU1"/>
<name>A0A2K3NMU1_TRIPR</name>
<dbReference type="InterPro" id="IPR043519">
    <property type="entry name" value="NT_sf"/>
</dbReference>
<dbReference type="SUPFAM" id="SSF81301">
    <property type="entry name" value="Nucleotidyltransferase"/>
    <property type="match status" value="1"/>
</dbReference>
<dbReference type="GO" id="GO:0031123">
    <property type="term" value="P:RNA 3'-end processing"/>
    <property type="evidence" value="ECO:0007669"/>
    <property type="project" value="TreeGrafter"/>
</dbReference>
<dbReference type="PANTHER" id="PTHR12271">
    <property type="entry name" value="POLY A POLYMERASE CID PAP -RELATED"/>
    <property type="match status" value="1"/>
</dbReference>
<dbReference type="InterPro" id="IPR054708">
    <property type="entry name" value="MTPAP-like_central"/>
</dbReference>
<reference evidence="2 3" key="2">
    <citation type="journal article" date="2017" name="Front. Plant Sci.">
        <title>Gene Classification and Mining of Molecular Markers Useful in Red Clover (Trifolium pratense) Breeding.</title>
        <authorList>
            <person name="Istvanek J."/>
            <person name="Dluhosova J."/>
            <person name="Dluhos P."/>
            <person name="Patkova L."/>
            <person name="Nedelnik J."/>
            <person name="Repkova J."/>
        </authorList>
    </citation>
    <scope>NUCLEOTIDE SEQUENCE [LARGE SCALE GENOMIC DNA]</scope>
    <source>
        <strain evidence="3">cv. Tatra</strain>
        <tissue evidence="2">Young leaves</tissue>
    </source>
</reference>
<dbReference type="GO" id="GO:0016779">
    <property type="term" value="F:nucleotidyltransferase activity"/>
    <property type="evidence" value="ECO:0007669"/>
    <property type="project" value="TreeGrafter"/>
</dbReference>
<reference evidence="2 3" key="1">
    <citation type="journal article" date="2014" name="Am. J. Bot.">
        <title>Genome assembly and annotation for red clover (Trifolium pratense; Fabaceae).</title>
        <authorList>
            <person name="Istvanek J."/>
            <person name="Jaros M."/>
            <person name="Krenek A."/>
            <person name="Repkova J."/>
        </authorList>
    </citation>
    <scope>NUCLEOTIDE SEQUENCE [LARGE SCALE GENOMIC DNA]</scope>
    <source>
        <strain evidence="3">cv. Tatra</strain>
        <tissue evidence="2">Young leaves</tissue>
    </source>
</reference>
<evidence type="ECO:0000259" key="1">
    <source>
        <dbReference type="Pfam" id="PF22600"/>
    </source>
</evidence>
<dbReference type="SUPFAM" id="SSF81631">
    <property type="entry name" value="PAP/OAS1 substrate-binding domain"/>
    <property type="match status" value="1"/>
</dbReference>
<dbReference type="EMBL" id="ASHM01000284">
    <property type="protein sequence ID" value="PNY04347.1"/>
    <property type="molecule type" value="Genomic_DNA"/>
</dbReference>
<feature type="domain" description="Poly(A) RNA polymerase mitochondrial-like central palm" evidence="1">
    <location>
        <begin position="31"/>
        <end position="173"/>
    </location>
</feature>
<dbReference type="CDD" id="cd05402">
    <property type="entry name" value="NT_PAP_TUTase"/>
    <property type="match status" value="1"/>
</dbReference>
<dbReference type="Proteomes" id="UP000236291">
    <property type="component" value="Unassembled WGS sequence"/>
</dbReference>
<organism evidence="2 3">
    <name type="scientific">Trifolium pratense</name>
    <name type="common">Red clover</name>
    <dbReference type="NCBI Taxonomy" id="57577"/>
    <lineage>
        <taxon>Eukaryota</taxon>
        <taxon>Viridiplantae</taxon>
        <taxon>Streptophyta</taxon>
        <taxon>Embryophyta</taxon>
        <taxon>Tracheophyta</taxon>
        <taxon>Spermatophyta</taxon>
        <taxon>Magnoliopsida</taxon>
        <taxon>eudicotyledons</taxon>
        <taxon>Gunneridae</taxon>
        <taxon>Pentapetalae</taxon>
        <taxon>rosids</taxon>
        <taxon>fabids</taxon>
        <taxon>Fabales</taxon>
        <taxon>Fabaceae</taxon>
        <taxon>Papilionoideae</taxon>
        <taxon>50 kb inversion clade</taxon>
        <taxon>NPAAA clade</taxon>
        <taxon>Hologalegina</taxon>
        <taxon>IRL clade</taxon>
        <taxon>Trifolieae</taxon>
        <taxon>Trifolium</taxon>
    </lineage>
</organism>
<evidence type="ECO:0000313" key="2">
    <source>
        <dbReference type="EMBL" id="PNY04347.1"/>
    </source>
</evidence>
<protein>
    <submittedName>
        <fullName evidence="2">Nucleotidyltransferase family protein</fullName>
    </submittedName>
</protein>